<organism evidence="1 2">
    <name type="scientific">Pseudobacteroides cellulosolvens ATCC 35603 = DSM 2933</name>
    <dbReference type="NCBI Taxonomy" id="398512"/>
    <lineage>
        <taxon>Bacteria</taxon>
        <taxon>Bacillati</taxon>
        <taxon>Bacillota</taxon>
        <taxon>Clostridia</taxon>
        <taxon>Eubacteriales</taxon>
        <taxon>Oscillospiraceae</taxon>
        <taxon>Pseudobacteroides</taxon>
    </lineage>
</organism>
<sequence length="92" mass="10730">MSKYADNLAEAIIDIDNNDKAKAERLIIKATGETEIRFSWWTQGGTHFQHAPLDMSEDNWLCLFEAAFENKVFSDEFIKGLKKMIQKYNNHF</sequence>
<dbReference type="RefSeq" id="WP_036941463.1">
    <property type="nucleotide sequence ID" value="NZ_JQKC01000015.1"/>
</dbReference>
<dbReference type="EMBL" id="LGTC01000001">
    <property type="protein sequence ID" value="KNY26362.1"/>
    <property type="molecule type" value="Genomic_DNA"/>
</dbReference>
<reference evidence="2" key="1">
    <citation type="submission" date="2015-07" db="EMBL/GenBank/DDBJ databases">
        <title>Near-Complete Genome Sequence of the Cellulolytic Bacterium Bacteroides (Pseudobacteroides) cellulosolvens ATCC 35603.</title>
        <authorList>
            <person name="Dassa B."/>
            <person name="Utturkar S.M."/>
            <person name="Klingeman D.M."/>
            <person name="Hurt R.A."/>
            <person name="Keller M."/>
            <person name="Xu J."/>
            <person name="Reddy Y.H.K."/>
            <person name="Borovok I."/>
            <person name="Grinberg I.R."/>
            <person name="Lamed R."/>
            <person name="Zhivin O."/>
            <person name="Bayer E.A."/>
            <person name="Brown S.D."/>
        </authorList>
    </citation>
    <scope>NUCLEOTIDE SEQUENCE [LARGE SCALE GENOMIC DNA]</scope>
    <source>
        <strain evidence="2">DSM 2933</strain>
    </source>
</reference>
<gene>
    <name evidence="1" type="ORF">Bccel_1624</name>
</gene>
<dbReference type="STRING" id="398512.Bccel_1624"/>
<accession>A0A0L6JLT4</accession>
<evidence type="ECO:0000313" key="2">
    <source>
        <dbReference type="Proteomes" id="UP000036923"/>
    </source>
</evidence>
<dbReference type="AlphaFoldDB" id="A0A0L6JLT4"/>
<evidence type="ECO:0000313" key="1">
    <source>
        <dbReference type="EMBL" id="KNY26362.1"/>
    </source>
</evidence>
<comment type="caution">
    <text evidence="1">The sequence shown here is derived from an EMBL/GenBank/DDBJ whole genome shotgun (WGS) entry which is preliminary data.</text>
</comment>
<dbReference type="OrthoDB" id="1909201at2"/>
<proteinExistence type="predicted"/>
<name>A0A0L6JLT4_9FIRM</name>
<dbReference type="Proteomes" id="UP000036923">
    <property type="component" value="Unassembled WGS sequence"/>
</dbReference>
<keyword evidence="2" id="KW-1185">Reference proteome</keyword>
<protein>
    <submittedName>
        <fullName evidence="1">Uncharacterized protein</fullName>
    </submittedName>
</protein>